<organism evidence="2 3">
    <name type="scientific">Actomonas aquatica</name>
    <dbReference type="NCBI Taxonomy" id="2866162"/>
    <lineage>
        <taxon>Bacteria</taxon>
        <taxon>Pseudomonadati</taxon>
        <taxon>Verrucomicrobiota</taxon>
        <taxon>Opitutia</taxon>
        <taxon>Opitutales</taxon>
        <taxon>Opitutaceae</taxon>
        <taxon>Actomonas</taxon>
    </lineage>
</organism>
<feature type="transmembrane region" description="Helical" evidence="1">
    <location>
        <begin position="221"/>
        <end position="240"/>
    </location>
</feature>
<keyword evidence="1" id="KW-0812">Transmembrane</keyword>
<sequence length="491" mass="53755">MNTLRFTLAEDWRLFRWLLPAWIAVLWAYARLQAGLATGPEDALTWLTGIIALSWGVVWLILLSLLAFNHPSAELRAAWRVRPLRGEWVAVAKMLTGAVVLVLVPAVAGVLTAQGGQSWPISDLAARIAQSGALHALFFFLLLLVASLCRTSRHFLGATVGIFVGMPLALTVGLVSMRSHRSVQLFDYSPIVGWLVAISTVVLAVGLTLRQYRRPRTRQHLLIIGGYVAGLALLETILPANPNDLPRLPVGDATMTATPPQPYYSDKYRTTEINFAGLDPHAVWQLNEIRALPTQAEDRRSEFDDNLLLPSPGIAEQLGLPGYTIEQTQALPYLATLEIADPAAAVSDAPDQVSAKLARLRLEVLGTLPGHLGSALETDTLRVRITGDTEVIGGPGVTLELFAAARPSRQSRISHQRPPMWVWVDHSARRAWIVKLSTGPSHFTNLSIGLRGTFSLQLPVDWDVDPAALELRIVDVLPEGEIRLRTAPRPQ</sequence>
<proteinExistence type="predicted"/>
<dbReference type="Proteomes" id="UP000738431">
    <property type="component" value="Chromosome"/>
</dbReference>
<evidence type="ECO:0008006" key="4">
    <source>
        <dbReference type="Google" id="ProtNLM"/>
    </source>
</evidence>
<feature type="transmembrane region" description="Helical" evidence="1">
    <location>
        <begin position="14"/>
        <end position="32"/>
    </location>
</feature>
<dbReference type="EMBL" id="CP139781">
    <property type="protein sequence ID" value="WRQ86270.1"/>
    <property type="molecule type" value="Genomic_DNA"/>
</dbReference>
<feature type="transmembrane region" description="Helical" evidence="1">
    <location>
        <begin position="128"/>
        <end position="148"/>
    </location>
</feature>
<reference evidence="2 3" key="1">
    <citation type="submission" date="2021-08" db="EMBL/GenBank/DDBJ databases">
        <authorList>
            <person name="Zhang D."/>
            <person name="Zhang A."/>
            <person name="Wang L."/>
        </authorList>
    </citation>
    <scope>NUCLEOTIDE SEQUENCE [LARGE SCALE GENOMIC DNA]</scope>
    <source>
        <strain evidence="2 3">WL0086</strain>
    </source>
</reference>
<evidence type="ECO:0000256" key="1">
    <source>
        <dbReference type="SAM" id="Phobius"/>
    </source>
</evidence>
<feature type="transmembrane region" description="Helical" evidence="1">
    <location>
        <begin position="188"/>
        <end position="209"/>
    </location>
</feature>
<keyword evidence="1" id="KW-0472">Membrane</keyword>
<dbReference type="RefSeq" id="WP_221031199.1">
    <property type="nucleotide sequence ID" value="NZ_CP139781.1"/>
</dbReference>
<accession>A0ABZ1C4G9</accession>
<reference evidence="2 3" key="2">
    <citation type="submission" date="2023-12" db="EMBL/GenBank/DDBJ databases">
        <title>Description of an unclassified Opitutus bacterium of Verrucomicrobiota.</title>
        <authorList>
            <person name="Zhang D.-F."/>
        </authorList>
    </citation>
    <scope>NUCLEOTIDE SEQUENCE [LARGE SCALE GENOMIC DNA]</scope>
    <source>
        <strain evidence="2 3">WL0086</strain>
    </source>
</reference>
<name>A0ABZ1C4G9_9BACT</name>
<gene>
    <name evidence="2" type="ORF">K1X11_015755</name>
</gene>
<protein>
    <recommendedName>
        <fullName evidence="4">ABC transporter permease</fullName>
    </recommendedName>
</protein>
<keyword evidence="1" id="KW-1133">Transmembrane helix</keyword>
<feature type="transmembrane region" description="Helical" evidence="1">
    <location>
        <begin position="155"/>
        <end position="176"/>
    </location>
</feature>
<evidence type="ECO:0000313" key="2">
    <source>
        <dbReference type="EMBL" id="WRQ86270.1"/>
    </source>
</evidence>
<feature type="transmembrane region" description="Helical" evidence="1">
    <location>
        <begin position="88"/>
        <end position="108"/>
    </location>
</feature>
<keyword evidence="3" id="KW-1185">Reference proteome</keyword>
<feature type="transmembrane region" description="Helical" evidence="1">
    <location>
        <begin position="44"/>
        <end position="68"/>
    </location>
</feature>
<evidence type="ECO:0000313" key="3">
    <source>
        <dbReference type="Proteomes" id="UP000738431"/>
    </source>
</evidence>